<feature type="domain" description="ABC transporter" evidence="5">
    <location>
        <begin position="41"/>
        <end position="276"/>
    </location>
</feature>
<accession>D7CND6</accession>
<evidence type="ECO:0000256" key="4">
    <source>
        <dbReference type="ARBA" id="ARBA00022967"/>
    </source>
</evidence>
<dbReference type="InterPro" id="IPR003439">
    <property type="entry name" value="ABC_transporter-like_ATP-bd"/>
</dbReference>
<dbReference type="PANTHER" id="PTHR42794">
    <property type="entry name" value="HEMIN IMPORT ATP-BINDING PROTEIN HMUV"/>
    <property type="match status" value="1"/>
</dbReference>
<keyword evidence="2" id="KW-0547">Nucleotide-binding</keyword>
<dbReference type="eggNOG" id="COG1120">
    <property type="taxonomic scope" value="Bacteria"/>
</dbReference>
<dbReference type="Gene3D" id="3.40.50.300">
    <property type="entry name" value="P-loop containing nucleotide triphosphate hydrolases"/>
    <property type="match status" value="1"/>
</dbReference>
<evidence type="ECO:0000256" key="3">
    <source>
        <dbReference type="ARBA" id="ARBA00022840"/>
    </source>
</evidence>
<dbReference type="HOGENOM" id="CLU_000604_0_0_9"/>
<dbReference type="STRING" id="643648.Slip_1458"/>
<organism evidence="6 7">
    <name type="scientific">Syntrophothermus lipocalidus (strain DSM 12680 / TGB-C1)</name>
    <dbReference type="NCBI Taxonomy" id="643648"/>
    <lineage>
        <taxon>Bacteria</taxon>
        <taxon>Bacillati</taxon>
        <taxon>Bacillota</taxon>
        <taxon>Clostridia</taxon>
        <taxon>Eubacteriales</taxon>
        <taxon>Syntrophomonadaceae</taxon>
        <taxon>Syntrophothermus</taxon>
    </lineage>
</organism>
<keyword evidence="1" id="KW-0813">Transport</keyword>
<dbReference type="KEGG" id="slp:Slip_1458"/>
<keyword evidence="7" id="KW-1185">Reference proteome</keyword>
<gene>
    <name evidence="6" type="ordered locus">Slip_1458</name>
</gene>
<dbReference type="InterPro" id="IPR027417">
    <property type="entry name" value="P-loop_NTPase"/>
</dbReference>
<evidence type="ECO:0000259" key="5">
    <source>
        <dbReference type="PROSITE" id="PS50893"/>
    </source>
</evidence>
<dbReference type="EMBL" id="CP002048">
    <property type="protein sequence ID" value="ADI02221.1"/>
    <property type="molecule type" value="Genomic_DNA"/>
</dbReference>
<reference evidence="7" key="1">
    <citation type="journal article" date="2010" name="Stand. Genomic Sci.">
        <title>Complete genome sequence of Syntrophothermus lipocalidus type strain (TGB-C1T).</title>
        <authorList>
            <consortium name="US DOE Joint Genome Institute (JGI-PGF)"/>
            <person name="Djao O."/>
            <person name="Zhang X."/>
            <person name="Lucas S."/>
            <person name="Lapidus A."/>
            <person name="Glavina Del Rio T."/>
            <person name="Nolan M."/>
            <person name="Tice H."/>
            <person name="Cheng J."/>
            <person name="Han C."/>
            <person name="Tapia R."/>
            <person name="Goodwin L."/>
            <person name="Pitluck S."/>
            <person name="Liolios K."/>
            <person name="Ivanova N."/>
            <person name="Mavromatis K."/>
            <person name="Mikhailova N."/>
            <person name="Ovchinnikova G."/>
            <person name="Pati A."/>
            <person name="Brambilla E."/>
            <person name="Chen A."/>
            <person name="Palaniappan K."/>
            <person name="Land M."/>
            <person name="Hauser L."/>
            <person name="Chang Y."/>
            <person name="Jeffries C."/>
            <person name="Rohde M."/>
            <person name="Sikorski J."/>
            <person name="Spring S."/>
            <person name="Goker M."/>
            <person name="Detter J."/>
            <person name="Woyke T."/>
            <person name="Bristow J."/>
            <person name="Eisen J."/>
            <person name="Markowitz V."/>
            <person name="Hugenholtz P."/>
            <person name="Kyrpides N."/>
            <person name="Klenk H."/>
        </authorList>
    </citation>
    <scope>NUCLEOTIDE SEQUENCE [LARGE SCALE GENOMIC DNA]</scope>
    <source>
        <strain evidence="7">DSM 12680 / TGB-C1</strain>
    </source>
</reference>
<dbReference type="GO" id="GO:0005524">
    <property type="term" value="F:ATP binding"/>
    <property type="evidence" value="ECO:0007669"/>
    <property type="project" value="UniProtKB-KW"/>
</dbReference>
<reference evidence="6 7" key="2">
    <citation type="journal article" date="2010" name="Stand. Genomic Sci.">
        <title>Complete genome sequence of Syntrophothermus lipocalidus type strain (TGB-C1).</title>
        <authorList>
            <person name="Djao O.D."/>
            <person name="Zhang X."/>
            <person name="Lucas S."/>
            <person name="Lapidus A."/>
            <person name="Del Rio T.G."/>
            <person name="Nolan M."/>
            <person name="Tice H."/>
            <person name="Cheng J.F."/>
            <person name="Han C."/>
            <person name="Tapia R."/>
            <person name="Goodwin L."/>
            <person name="Pitluck S."/>
            <person name="Liolios K."/>
            <person name="Ivanova N."/>
            <person name="Mavromatis K."/>
            <person name="Mikhailova N."/>
            <person name="Ovchinnikova G."/>
            <person name="Pati A."/>
            <person name="Brambilla E."/>
            <person name="Chen A."/>
            <person name="Palaniappan K."/>
            <person name="Land M."/>
            <person name="Hauser L."/>
            <person name="Chang Y.J."/>
            <person name="Jeffries C.D."/>
            <person name="Rohde M."/>
            <person name="Sikorski J."/>
            <person name="Spring S."/>
            <person name="Goker M."/>
            <person name="Detter J.C."/>
            <person name="Woyke T."/>
            <person name="Bristow J."/>
            <person name="Eisen J.A."/>
            <person name="Markowitz V."/>
            <person name="Hugenholtz P."/>
            <person name="Kyrpides N.C."/>
            <person name="Klenk H.P."/>
        </authorList>
    </citation>
    <scope>NUCLEOTIDE SEQUENCE [LARGE SCALE GENOMIC DNA]</scope>
    <source>
        <strain evidence="7">DSM 12680 / TGB-C1</strain>
    </source>
</reference>
<dbReference type="Pfam" id="PF00005">
    <property type="entry name" value="ABC_tran"/>
    <property type="match status" value="1"/>
</dbReference>
<keyword evidence="3" id="KW-0067">ATP-binding</keyword>
<evidence type="ECO:0000313" key="6">
    <source>
        <dbReference type="EMBL" id="ADI02221.1"/>
    </source>
</evidence>
<dbReference type="AlphaFoldDB" id="D7CND6"/>
<dbReference type="PROSITE" id="PS50893">
    <property type="entry name" value="ABC_TRANSPORTER_2"/>
    <property type="match status" value="1"/>
</dbReference>
<dbReference type="Proteomes" id="UP000000378">
    <property type="component" value="Chromosome"/>
</dbReference>
<name>D7CND6_SYNLT</name>
<dbReference type="SUPFAM" id="SSF52540">
    <property type="entry name" value="P-loop containing nucleoside triphosphate hydrolases"/>
    <property type="match status" value="1"/>
</dbReference>
<keyword evidence="4" id="KW-1278">Translocase</keyword>
<evidence type="ECO:0000256" key="2">
    <source>
        <dbReference type="ARBA" id="ARBA00022741"/>
    </source>
</evidence>
<protein>
    <submittedName>
        <fullName evidence="6">ABC transporter related protein</fullName>
    </submittedName>
</protein>
<proteinExistence type="predicted"/>
<dbReference type="CDD" id="cd03214">
    <property type="entry name" value="ABC_Iron-Siderophores_B12_Hemin"/>
    <property type="match status" value="1"/>
</dbReference>
<dbReference type="GO" id="GO:0016887">
    <property type="term" value="F:ATP hydrolysis activity"/>
    <property type="evidence" value="ECO:0007669"/>
    <property type="project" value="InterPro"/>
</dbReference>
<dbReference type="PROSITE" id="PS00211">
    <property type="entry name" value="ABC_TRANSPORTER_1"/>
    <property type="match status" value="1"/>
</dbReference>
<dbReference type="PANTHER" id="PTHR42794:SF1">
    <property type="entry name" value="HEMIN IMPORT ATP-BINDING PROTEIN HMUV"/>
    <property type="match status" value="1"/>
</dbReference>
<dbReference type="FunFam" id="3.40.50.300:FF:000134">
    <property type="entry name" value="Iron-enterobactin ABC transporter ATP-binding protein"/>
    <property type="match status" value="1"/>
</dbReference>
<dbReference type="SMART" id="SM00382">
    <property type="entry name" value="AAA"/>
    <property type="match status" value="1"/>
</dbReference>
<evidence type="ECO:0000313" key="7">
    <source>
        <dbReference type="Proteomes" id="UP000000378"/>
    </source>
</evidence>
<dbReference type="InterPro" id="IPR017871">
    <property type="entry name" value="ABC_transporter-like_CS"/>
</dbReference>
<dbReference type="InterPro" id="IPR003593">
    <property type="entry name" value="AAA+_ATPase"/>
</dbReference>
<evidence type="ECO:0000256" key="1">
    <source>
        <dbReference type="ARBA" id="ARBA00022448"/>
    </source>
</evidence>
<sequence length="470" mass="51451">MRMSLEKPPLSCPSGITGVAMAFRTRPSASLEDRSVMTDLIKIEDLVCGFNDCKVLKEITVAVDRGAFIGIIGPNASGKTTLLRTVSGVLKPISGEVVLEGQNVHRMKRSQLAKKLAFVTQVAEIDFDFTVEDIVTMGRTPHCNRFQRLTPADKAVVKWALEITRTGHLSQRSVTELSGGEKQRVLIAQALAQDPDVLLLDEPTSYLDINHQIEIMDVLKRLNRKGLTVIMTLHDLNLAAQYCNYLLLLSDHRIYASGKPKDVITAENIRRVYGNDVLITVHPTLGCPQVTLSPKLNPTESKGFKVHLVAGGGMASQLMGRLVMEGYEVTVGVLNHGDGDWMLAKELGLFILDIPAFVDVDDEASQRNLEMMTSADVVLVGDVPFGHGNLGNLRTVCESARAGVPIVLLEKRSMEERDYTGGVALNLYSELLNTGCIRVDNEDKVIEVLHTLAGRKSTLQKPCELEVASA</sequence>
<dbReference type="OrthoDB" id="9799337at2"/>